<sequence length="598" mass="64658">MEKESLLGREQEYNAVHEFIEERILLSHCRSLFVFGACGCGKTSTILRAMRCVSSRPMACDKVTRQPSAEGRGSCGSNIGSKSNDGDDKSPSPAIEKRRPAKRGRADAGSMASVDSTEDAAVGRMSCGPKEATPYSDAATASSSLAAASLRLLGGNRRIQCHYINCADMTSQQLCAAIAGSFRVAQPRLDAQSRNLLGHIETLPQTITTSKRRGAESEASRKLLLQDAMLEQATEPTAVKKSIVRAPLHVLALDEVEYVRAGARGLLTALAALSVEHASQLALVFISNQRELVHVPYTLLKELPFEAYSTQTLERIGASIVASADFTQKERAEVQLSPGLIAYVAKKAIHEYSGDVRQVVSMCRRLVYTAQQGILDHPVKQGEMQKEATPQRRSGSGVLHAGAVSGNASPVSPAAVVTLAQSQKVLRGSAVVGDRVFEYVAGMPEQMLYVLSCLVVLTLRQRRDKQSAQTNVAGVTSSSRRLKADATAGRVEPGTFAMREVHRMYTALMGQQRFPLMNAAGIVSAIDSFADLGIISRPQRRGNEELFSFNGTWSLESMQSALTARGEALRQERIECGLDGSENRFSEVLRELKTIAGL</sequence>
<dbReference type="GO" id="GO:0005634">
    <property type="term" value="C:nucleus"/>
    <property type="evidence" value="ECO:0007669"/>
    <property type="project" value="TreeGrafter"/>
</dbReference>
<evidence type="ECO:0000256" key="1">
    <source>
        <dbReference type="SAM" id="MobiDB-lite"/>
    </source>
</evidence>
<dbReference type="Gene3D" id="1.10.8.60">
    <property type="match status" value="1"/>
</dbReference>
<dbReference type="Gene3D" id="3.40.50.300">
    <property type="entry name" value="P-loop containing nucleotide triphosphate hydrolases"/>
    <property type="match status" value="1"/>
</dbReference>
<dbReference type="GO" id="GO:0033314">
    <property type="term" value="P:mitotic DNA replication checkpoint signaling"/>
    <property type="evidence" value="ECO:0007669"/>
    <property type="project" value="TreeGrafter"/>
</dbReference>
<dbReference type="EMBL" id="AUPL01000943">
    <property type="protein sequence ID" value="ESL11309.1"/>
    <property type="molecule type" value="Genomic_DNA"/>
</dbReference>
<dbReference type="GO" id="GO:0006270">
    <property type="term" value="P:DNA replication initiation"/>
    <property type="evidence" value="ECO:0007669"/>
    <property type="project" value="TreeGrafter"/>
</dbReference>
<dbReference type="VEuPathDB" id="TriTrypDB:TRSC58_00943"/>
<dbReference type="Proteomes" id="UP000031737">
    <property type="component" value="Unassembled WGS sequence"/>
</dbReference>
<dbReference type="PANTHER" id="PTHR10763:SF26">
    <property type="entry name" value="CELL DIVISION CONTROL PROTEIN 6 HOMOLOG"/>
    <property type="match status" value="1"/>
</dbReference>
<reference evidence="2 3" key="1">
    <citation type="submission" date="2013-07" db="EMBL/GenBank/DDBJ databases">
        <authorList>
            <person name="Stoco P.H."/>
            <person name="Wagner G."/>
            <person name="Gerber A."/>
            <person name="Zaha A."/>
            <person name="Thompson C."/>
            <person name="Bartholomeu D.C."/>
            <person name="Luckemeyer D.D."/>
            <person name="Bahia D."/>
            <person name="Loreto E."/>
            <person name="Prestes E.B."/>
            <person name="Lima F.M."/>
            <person name="Rodrigues-Luiz G."/>
            <person name="Vallejo G.A."/>
            <person name="Filho J.F."/>
            <person name="Monteiro K.M."/>
            <person name="Tyler K.M."/>
            <person name="de Almeida L.G."/>
            <person name="Ortiz M.F."/>
            <person name="Siervo M.A."/>
            <person name="de Moraes M.H."/>
            <person name="Cunha O.L."/>
            <person name="Mendonca-Neto R."/>
            <person name="Silva R."/>
            <person name="Teixeira S.M."/>
            <person name="Murta S.M."/>
            <person name="Sincero T.C."/>
            <person name="Mendes T.A."/>
            <person name="Urmenyi T.P."/>
            <person name="Silva V.G."/>
            <person name="da Rocha W.D."/>
            <person name="Andersson B."/>
            <person name="Romanha A.J."/>
            <person name="Steindel M."/>
            <person name="de Vasconcelos A.T."/>
            <person name="Grisard E.C."/>
        </authorList>
    </citation>
    <scope>NUCLEOTIDE SEQUENCE [LARGE SCALE GENOMIC DNA]</scope>
    <source>
        <strain evidence="2 3">SC58</strain>
    </source>
</reference>
<dbReference type="AlphaFoldDB" id="A0A061J8S1"/>
<evidence type="ECO:0000313" key="2">
    <source>
        <dbReference type="EMBL" id="ESL11309.1"/>
    </source>
</evidence>
<dbReference type="OrthoDB" id="1926878at2759"/>
<protein>
    <submittedName>
        <fullName evidence="2">Uncharacterized protein</fullName>
    </submittedName>
</protein>
<dbReference type="GO" id="GO:0003688">
    <property type="term" value="F:DNA replication origin binding"/>
    <property type="evidence" value="ECO:0007669"/>
    <property type="project" value="TreeGrafter"/>
</dbReference>
<evidence type="ECO:0000313" key="3">
    <source>
        <dbReference type="Proteomes" id="UP000031737"/>
    </source>
</evidence>
<accession>A0A061J8S1</accession>
<gene>
    <name evidence="2" type="ORF">TRSC58_00943</name>
</gene>
<feature type="compositionally biased region" description="Basic and acidic residues" evidence="1">
    <location>
        <begin position="84"/>
        <end position="98"/>
    </location>
</feature>
<feature type="region of interest" description="Disordered" evidence="1">
    <location>
        <begin position="63"/>
        <end position="138"/>
    </location>
</feature>
<organism evidence="2 3">
    <name type="scientific">Trypanosoma rangeli SC58</name>
    <dbReference type="NCBI Taxonomy" id="429131"/>
    <lineage>
        <taxon>Eukaryota</taxon>
        <taxon>Discoba</taxon>
        <taxon>Euglenozoa</taxon>
        <taxon>Kinetoplastea</taxon>
        <taxon>Metakinetoplastina</taxon>
        <taxon>Trypanosomatida</taxon>
        <taxon>Trypanosomatidae</taxon>
        <taxon>Trypanosoma</taxon>
        <taxon>Herpetosoma</taxon>
    </lineage>
</organism>
<proteinExistence type="predicted"/>
<dbReference type="InterPro" id="IPR027417">
    <property type="entry name" value="P-loop_NTPase"/>
</dbReference>
<name>A0A061J8S1_TRYRA</name>
<keyword evidence="3" id="KW-1185">Reference proteome</keyword>
<dbReference type="SUPFAM" id="SSF52540">
    <property type="entry name" value="P-loop containing nucleoside triphosphate hydrolases"/>
    <property type="match status" value="1"/>
</dbReference>
<comment type="caution">
    <text evidence="2">The sequence shown here is derived from an EMBL/GenBank/DDBJ whole genome shotgun (WGS) entry which is preliminary data.</text>
</comment>
<dbReference type="InterPro" id="IPR050311">
    <property type="entry name" value="ORC1/CDC6"/>
</dbReference>
<dbReference type="PANTHER" id="PTHR10763">
    <property type="entry name" value="CELL DIVISION CONTROL PROTEIN 6-RELATED"/>
    <property type="match status" value="1"/>
</dbReference>